<dbReference type="Proteomes" id="UP001060215">
    <property type="component" value="Chromosome 9"/>
</dbReference>
<reference evidence="1 2" key="1">
    <citation type="journal article" date="2022" name="Plant J.">
        <title>Chromosome-level genome of Camellia lanceoleosa provides a valuable resource for understanding genome evolution and self-incompatibility.</title>
        <authorList>
            <person name="Gong W."/>
            <person name="Xiao S."/>
            <person name="Wang L."/>
            <person name="Liao Z."/>
            <person name="Chang Y."/>
            <person name="Mo W."/>
            <person name="Hu G."/>
            <person name="Li W."/>
            <person name="Zhao G."/>
            <person name="Zhu H."/>
            <person name="Hu X."/>
            <person name="Ji K."/>
            <person name="Xiang X."/>
            <person name="Song Q."/>
            <person name="Yuan D."/>
            <person name="Jin S."/>
            <person name="Zhang L."/>
        </authorList>
    </citation>
    <scope>NUCLEOTIDE SEQUENCE [LARGE SCALE GENOMIC DNA]</scope>
    <source>
        <strain evidence="1">SQ_2022a</strain>
    </source>
</reference>
<keyword evidence="2" id="KW-1185">Reference proteome</keyword>
<protein>
    <submittedName>
        <fullName evidence="1">Uncharacterized protein</fullName>
    </submittedName>
</protein>
<comment type="caution">
    <text evidence="1">The sequence shown here is derived from an EMBL/GenBank/DDBJ whole genome shotgun (WGS) entry which is preliminary data.</text>
</comment>
<evidence type="ECO:0000313" key="1">
    <source>
        <dbReference type="EMBL" id="KAI8002656.1"/>
    </source>
</evidence>
<evidence type="ECO:0000313" key="2">
    <source>
        <dbReference type="Proteomes" id="UP001060215"/>
    </source>
</evidence>
<proteinExistence type="predicted"/>
<gene>
    <name evidence="1" type="ORF">LOK49_LG08G01567</name>
</gene>
<organism evidence="1 2">
    <name type="scientific">Camellia lanceoleosa</name>
    <dbReference type="NCBI Taxonomy" id="1840588"/>
    <lineage>
        <taxon>Eukaryota</taxon>
        <taxon>Viridiplantae</taxon>
        <taxon>Streptophyta</taxon>
        <taxon>Embryophyta</taxon>
        <taxon>Tracheophyta</taxon>
        <taxon>Spermatophyta</taxon>
        <taxon>Magnoliopsida</taxon>
        <taxon>eudicotyledons</taxon>
        <taxon>Gunneridae</taxon>
        <taxon>Pentapetalae</taxon>
        <taxon>asterids</taxon>
        <taxon>Ericales</taxon>
        <taxon>Theaceae</taxon>
        <taxon>Camellia</taxon>
    </lineage>
</organism>
<sequence length="67" mass="7314">MTDVFGRVMLESLAHGCILAHSFEKACYFRHGAGSSMVLSTWFGFVILTYGGGQPSLILFIISNEVV</sequence>
<accession>A0ACC0GP02</accession>
<name>A0ACC0GP02_9ERIC</name>
<dbReference type="EMBL" id="CM045766">
    <property type="protein sequence ID" value="KAI8002656.1"/>
    <property type="molecule type" value="Genomic_DNA"/>
</dbReference>